<dbReference type="InterPro" id="IPR001173">
    <property type="entry name" value="Glyco_trans_2-like"/>
</dbReference>
<dbReference type="Proteomes" id="UP000529637">
    <property type="component" value="Unassembled WGS sequence"/>
</dbReference>
<evidence type="ECO:0000259" key="4">
    <source>
        <dbReference type="Pfam" id="PF00535"/>
    </source>
</evidence>
<comment type="caution">
    <text evidence="5">The sequence shown here is derived from an EMBL/GenBank/DDBJ whole genome shotgun (WGS) entry which is preliminary data.</text>
</comment>
<dbReference type="Gene3D" id="3.90.550.10">
    <property type="entry name" value="Spore Coat Polysaccharide Biosynthesis Protein SpsA, Chain A"/>
    <property type="match status" value="1"/>
</dbReference>
<dbReference type="PANTHER" id="PTHR43179">
    <property type="entry name" value="RHAMNOSYLTRANSFERASE WBBL"/>
    <property type="match status" value="1"/>
</dbReference>
<evidence type="ECO:0000256" key="2">
    <source>
        <dbReference type="ARBA" id="ARBA00022676"/>
    </source>
</evidence>
<name>A0A7Y6NL57_9BURK</name>
<dbReference type="AlphaFoldDB" id="A0A7Y6NL57"/>
<proteinExistence type="inferred from homology"/>
<dbReference type="SUPFAM" id="SSF53448">
    <property type="entry name" value="Nucleotide-diphospho-sugar transferases"/>
    <property type="match status" value="1"/>
</dbReference>
<evidence type="ECO:0000313" key="5">
    <source>
        <dbReference type="EMBL" id="NUZ05160.1"/>
    </source>
</evidence>
<comment type="similarity">
    <text evidence="1">Belongs to the glycosyltransferase 2 family.</text>
</comment>
<sequence>MLPIVEETLLPVGAPVASAEPSVAIIVLNWNGRADTLECLASLEQLDYVNRSLIVVDNASDDGSAESIRAAYPHVTVLETGANLGYAGGNNVGLRHACSQGFDYALILNNDTIVDPGLVNALLESQRERPDVAIWGAQIFYYSRPQTVWVARARWNDRTLWFDLPERNAKPLVSPAPLDSDMVIGCCLFVSCANVRRLGELDDRFFLNFEETDWCYRARAAGLGVAVAPGAKLWHKVSSSFGGQTPLWQYFMARNRLLWAEMHLPPATRRRILADSLAMIARNFLPRPRPGPEPWLKRLYWSYRPWREALSEEGLHFELAGYLLGLRDYFLRRFGDCPPVIRRLDQRARARRRAFAAKVA</sequence>
<dbReference type="InterPro" id="IPR029044">
    <property type="entry name" value="Nucleotide-diphossugar_trans"/>
</dbReference>
<protein>
    <submittedName>
        <fullName evidence="5">Glycosyltransferase family 2 protein</fullName>
    </submittedName>
</protein>
<dbReference type="EMBL" id="JABWMJ010000002">
    <property type="protein sequence ID" value="NUZ05160.1"/>
    <property type="molecule type" value="Genomic_DNA"/>
</dbReference>
<evidence type="ECO:0000256" key="1">
    <source>
        <dbReference type="ARBA" id="ARBA00006739"/>
    </source>
</evidence>
<dbReference type="PANTHER" id="PTHR43179:SF12">
    <property type="entry name" value="GALACTOFURANOSYLTRANSFERASE GLFT2"/>
    <property type="match status" value="1"/>
</dbReference>
<evidence type="ECO:0000313" key="6">
    <source>
        <dbReference type="Proteomes" id="UP000529637"/>
    </source>
</evidence>
<keyword evidence="3 5" id="KW-0808">Transferase</keyword>
<dbReference type="RefSeq" id="WP_176066795.1">
    <property type="nucleotide sequence ID" value="NZ_JABWMJ010000002.1"/>
</dbReference>
<dbReference type="Pfam" id="PF00535">
    <property type="entry name" value="Glycos_transf_2"/>
    <property type="match status" value="1"/>
</dbReference>
<evidence type="ECO:0000256" key="3">
    <source>
        <dbReference type="ARBA" id="ARBA00022679"/>
    </source>
</evidence>
<reference evidence="5 6" key="1">
    <citation type="submission" date="2020-06" db="EMBL/GenBank/DDBJ databases">
        <title>Schlegella sp. ID0723 isolated from air conditioner.</title>
        <authorList>
            <person name="Kim D.Y."/>
            <person name="Kim D.-U."/>
        </authorList>
    </citation>
    <scope>NUCLEOTIDE SEQUENCE [LARGE SCALE GENOMIC DNA]</scope>
    <source>
        <strain evidence="5 6">ID0723</strain>
    </source>
</reference>
<gene>
    <name evidence="5" type="ORF">HQN59_05220</name>
</gene>
<dbReference type="GO" id="GO:0016757">
    <property type="term" value="F:glycosyltransferase activity"/>
    <property type="evidence" value="ECO:0007669"/>
    <property type="project" value="UniProtKB-KW"/>
</dbReference>
<feature type="domain" description="Glycosyltransferase 2-like" evidence="4">
    <location>
        <begin position="25"/>
        <end position="153"/>
    </location>
</feature>
<dbReference type="CDD" id="cd04186">
    <property type="entry name" value="GT_2_like_c"/>
    <property type="match status" value="1"/>
</dbReference>
<organism evidence="5 6">
    <name type="scientific">Piscinibacter koreensis</name>
    <dbReference type="NCBI Taxonomy" id="2742824"/>
    <lineage>
        <taxon>Bacteria</taxon>
        <taxon>Pseudomonadati</taxon>
        <taxon>Pseudomonadota</taxon>
        <taxon>Betaproteobacteria</taxon>
        <taxon>Burkholderiales</taxon>
        <taxon>Sphaerotilaceae</taxon>
        <taxon>Piscinibacter</taxon>
    </lineage>
</organism>
<keyword evidence="6" id="KW-1185">Reference proteome</keyword>
<accession>A0A7Y6NL57</accession>
<keyword evidence="2" id="KW-0328">Glycosyltransferase</keyword>